<accession>A0A2X2YRA7</accession>
<sequence length="364" mass="38933">MPDFTELDVVMPVFNEGDHVSDAAAHLQIAAAHAGIKTRLIVVDDGSGPVDAAKLDVLAQQGEIFLLRQPNSGRFLARSRGLAAAQTRYVLLLDARVNLAADALRRLRQELLASEASHQVREVWNFHVQLANTTSPWAAFWSGLTKVWWRHYWMNPRPVTINSANFNSYPKGTGAFFAPRERLLAAVGEFSSSFDNPKLVSDDTGLLRSLAAVPGISLDPAVSCDYFGKDTPRKWSKQCFYRGTTFVDSYLGSVPWFGLLGILAGAGGAALAGFALLHWHPRVVAGLALAGSAAAGGAVKACGGTRGEACAVGALTLPFGIIFGSGFLRGLALGCRAGYRKQSRPEETAAFTPQSFDPTVSQGE</sequence>
<comment type="function">
    <text evidence="6">Catalyzes the glycosylation of 4,4'-diaponeurosporenoate, i.e. the esterification of glucose at the C1'' position with the carboxyl group of 4,4'-diaponeurosporenic acid, to form glycosyl-4,4'-diaponeurosporenoate. This is a step in the biosynthesis of staphyloxanthin, an orange pigment present in most staphylococci strains.</text>
</comment>
<keyword evidence="10" id="KW-0812">Transmembrane</keyword>
<dbReference type="GO" id="GO:0005886">
    <property type="term" value="C:plasma membrane"/>
    <property type="evidence" value="ECO:0007669"/>
    <property type="project" value="UniProtKB-SubCell"/>
</dbReference>
<dbReference type="EMBL" id="UASJ01000001">
    <property type="protein sequence ID" value="SQB65453.1"/>
    <property type="molecule type" value="Genomic_DNA"/>
</dbReference>
<comment type="similarity">
    <text evidence="8">Belongs to the glycosyltransferase 2 family. CrtQ subfamily.</text>
</comment>
<dbReference type="CDD" id="cd00761">
    <property type="entry name" value="Glyco_tranf_GTA_type"/>
    <property type="match status" value="1"/>
</dbReference>
<comment type="subcellular location">
    <subcellularLocation>
        <location evidence="1">Cell membrane</location>
    </subcellularLocation>
</comment>
<keyword evidence="4 12" id="KW-0808">Transferase</keyword>
<dbReference type="GeneID" id="55565205"/>
<evidence type="ECO:0000256" key="10">
    <source>
        <dbReference type="SAM" id="Phobius"/>
    </source>
</evidence>
<dbReference type="SUPFAM" id="SSF53448">
    <property type="entry name" value="Nucleotide-diphospho-sugar transferases"/>
    <property type="match status" value="1"/>
</dbReference>
<dbReference type="OMA" id="NGHINAD"/>
<name>A0A2X2YRA7_9ACTO</name>
<comment type="pathway">
    <text evidence="7">Carotenoid biosynthesis; staphyloxanthin biosynthesis; staphyloxanthin from farnesyl diphosphate: step 4/5.</text>
</comment>
<dbReference type="Pfam" id="PF00535">
    <property type="entry name" value="Glycos_transf_2"/>
    <property type="match status" value="1"/>
</dbReference>
<protein>
    <recommendedName>
        <fullName evidence="9">4,4'-diaponeurosporenoate glycosyltransferase</fullName>
    </recommendedName>
</protein>
<evidence type="ECO:0000256" key="4">
    <source>
        <dbReference type="ARBA" id="ARBA00022679"/>
    </source>
</evidence>
<evidence type="ECO:0000256" key="3">
    <source>
        <dbReference type="ARBA" id="ARBA00022676"/>
    </source>
</evidence>
<keyword evidence="2" id="KW-1003">Cell membrane</keyword>
<keyword evidence="3" id="KW-0328">Glycosyltransferase</keyword>
<dbReference type="GO" id="GO:0016757">
    <property type="term" value="F:glycosyltransferase activity"/>
    <property type="evidence" value="ECO:0007669"/>
    <property type="project" value="UniProtKB-KW"/>
</dbReference>
<dbReference type="PANTHER" id="PTHR43646">
    <property type="entry name" value="GLYCOSYLTRANSFERASE"/>
    <property type="match status" value="1"/>
</dbReference>
<evidence type="ECO:0000259" key="11">
    <source>
        <dbReference type="Pfam" id="PF00535"/>
    </source>
</evidence>
<dbReference type="Gene3D" id="3.90.550.10">
    <property type="entry name" value="Spore Coat Polysaccharide Biosynthesis Protein SpsA, Chain A"/>
    <property type="match status" value="1"/>
</dbReference>
<dbReference type="Proteomes" id="UP000250245">
    <property type="component" value="Unassembled WGS sequence"/>
</dbReference>
<dbReference type="AlphaFoldDB" id="A0A2X2YRA7"/>
<evidence type="ECO:0000313" key="13">
    <source>
        <dbReference type="Proteomes" id="UP000250245"/>
    </source>
</evidence>
<evidence type="ECO:0000256" key="1">
    <source>
        <dbReference type="ARBA" id="ARBA00004236"/>
    </source>
</evidence>
<evidence type="ECO:0000256" key="8">
    <source>
        <dbReference type="ARBA" id="ARBA00038120"/>
    </source>
</evidence>
<keyword evidence="10" id="KW-1133">Transmembrane helix</keyword>
<dbReference type="InterPro" id="IPR029044">
    <property type="entry name" value="Nucleotide-diphossugar_trans"/>
</dbReference>
<dbReference type="InterPro" id="IPR001173">
    <property type="entry name" value="Glyco_trans_2-like"/>
</dbReference>
<evidence type="ECO:0000313" key="12">
    <source>
        <dbReference type="EMBL" id="SQB65453.1"/>
    </source>
</evidence>
<gene>
    <name evidence="12" type="ORF">NCTC11820_01520</name>
</gene>
<evidence type="ECO:0000256" key="5">
    <source>
        <dbReference type="ARBA" id="ARBA00023136"/>
    </source>
</evidence>
<evidence type="ECO:0000256" key="7">
    <source>
        <dbReference type="ARBA" id="ARBA00037904"/>
    </source>
</evidence>
<evidence type="ECO:0000256" key="9">
    <source>
        <dbReference type="ARBA" id="ARBA00040345"/>
    </source>
</evidence>
<reference evidence="12 13" key="1">
    <citation type="submission" date="2018-06" db="EMBL/GenBank/DDBJ databases">
        <authorList>
            <consortium name="Pathogen Informatics"/>
            <person name="Doyle S."/>
        </authorList>
    </citation>
    <scope>NUCLEOTIDE SEQUENCE [LARGE SCALE GENOMIC DNA]</scope>
    <source>
        <strain evidence="12 13">NCTC11820</strain>
    </source>
</reference>
<organism evidence="12 13">
    <name type="scientific">Mobiluncus curtisii</name>
    <dbReference type="NCBI Taxonomy" id="2051"/>
    <lineage>
        <taxon>Bacteria</taxon>
        <taxon>Bacillati</taxon>
        <taxon>Actinomycetota</taxon>
        <taxon>Actinomycetes</taxon>
        <taxon>Actinomycetales</taxon>
        <taxon>Actinomycetaceae</taxon>
        <taxon>Mobiluncus</taxon>
    </lineage>
</organism>
<keyword evidence="5 10" id="KW-0472">Membrane</keyword>
<feature type="transmembrane region" description="Helical" evidence="10">
    <location>
        <begin position="256"/>
        <end position="276"/>
    </location>
</feature>
<dbReference type="RefSeq" id="WP_013189116.1">
    <property type="nucleotide sequence ID" value="NZ_CP068112.1"/>
</dbReference>
<dbReference type="PANTHER" id="PTHR43646:SF2">
    <property type="entry name" value="GLYCOSYLTRANSFERASE 2-LIKE DOMAIN-CONTAINING PROTEIN"/>
    <property type="match status" value="1"/>
</dbReference>
<proteinExistence type="inferred from homology"/>
<evidence type="ECO:0000256" key="6">
    <source>
        <dbReference type="ARBA" id="ARBA00037281"/>
    </source>
</evidence>
<evidence type="ECO:0000256" key="2">
    <source>
        <dbReference type="ARBA" id="ARBA00022475"/>
    </source>
</evidence>
<feature type="transmembrane region" description="Helical" evidence="10">
    <location>
        <begin position="283"/>
        <end position="299"/>
    </location>
</feature>
<feature type="transmembrane region" description="Helical" evidence="10">
    <location>
        <begin position="311"/>
        <end position="332"/>
    </location>
</feature>
<feature type="domain" description="Glycosyltransferase 2-like" evidence="11">
    <location>
        <begin position="9"/>
        <end position="116"/>
    </location>
</feature>